<organism evidence="1">
    <name type="scientific">Trypanosoma congolense (strain IL3000)</name>
    <dbReference type="NCBI Taxonomy" id="1068625"/>
    <lineage>
        <taxon>Eukaryota</taxon>
        <taxon>Discoba</taxon>
        <taxon>Euglenozoa</taxon>
        <taxon>Kinetoplastea</taxon>
        <taxon>Metakinetoplastina</taxon>
        <taxon>Trypanosomatida</taxon>
        <taxon>Trypanosomatidae</taxon>
        <taxon>Trypanosoma</taxon>
        <taxon>Nannomonas</taxon>
    </lineage>
</organism>
<reference evidence="1" key="1">
    <citation type="journal article" date="2012" name="Proc. Natl. Acad. Sci. U.S.A.">
        <title>Antigenic diversity is generated by distinct evolutionary mechanisms in African trypanosome species.</title>
        <authorList>
            <person name="Jackson A.P."/>
            <person name="Berry A."/>
            <person name="Aslett M."/>
            <person name="Allison H.C."/>
            <person name="Burton P."/>
            <person name="Vavrova-Anderson J."/>
            <person name="Brown R."/>
            <person name="Browne H."/>
            <person name="Corton N."/>
            <person name="Hauser H."/>
            <person name="Gamble J."/>
            <person name="Gilderthorp R."/>
            <person name="Marcello L."/>
            <person name="McQuillan J."/>
            <person name="Otto T.D."/>
            <person name="Quail M.A."/>
            <person name="Sanders M.J."/>
            <person name="van Tonder A."/>
            <person name="Ginger M.L."/>
            <person name="Field M.C."/>
            <person name="Barry J.D."/>
            <person name="Hertz-Fowler C."/>
            <person name="Berriman M."/>
        </authorList>
    </citation>
    <scope>NUCLEOTIDE SEQUENCE</scope>
    <source>
        <strain evidence="1">IL3000</strain>
    </source>
</reference>
<evidence type="ECO:0000313" key="1">
    <source>
        <dbReference type="EMBL" id="CCC93002.1"/>
    </source>
</evidence>
<proteinExistence type="predicted"/>
<dbReference type="EMBL" id="HE575322">
    <property type="protein sequence ID" value="CCC93002.1"/>
    <property type="molecule type" value="Genomic_DNA"/>
</dbReference>
<dbReference type="AlphaFoldDB" id="G0UUD8"/>
<accession>G0UUD8</accession>
<sequence length="111" mass="12742">MCCVSAMCMRAQKEDSLSYRSSGITNSVVHGVVIYELTYCKGMHFTATHEGVTRDGVMSSPLHTYRRFQTFPLFRVVLLSTITKTTRLRIITRQYLFIYLRISANKYSGTQ</sequence>
<gene>
    <name evidence="1" type="ORF">TCIL3000_9_4020</name>
</gene>
<protein>
    <submittedName>
        <fullName evidence="1">Uncharacterized protein</fullName>
    </submittedName>
</protein>
<name>G0UUD8_TRYCI</name>